<protein>
    <submittedName>
        <fullName evidence="4">Amidase</fullName>
    </submittedName>
</protein>
<dbReference type="InterPro" id="IPR020556">
    <property type="entry name" value="Amidase_CS"/>
</dbReference>
<sequence length="490" mass="50496">MSAPLAPTPGPARSVDGGLPRAVELRAALLDGSLSAAALLRRCFERIDALNGELGSFVSFDREGAKRAAAEADAALVAFREHGAPVPPLTGLPTAFKDLVDVAGLPTTFGTAAYEAAPAAADAPLAARVRAAGAVLVGKTAVPEFGLSSHSENLIHPPARNPLDPATSPGGSSGGAAAAVAAGMLPLAPGNDGGGSVRIPAAACGLVGLKPGLGTLPEDVAGLDGTPVYVDRWGAQRLGVSGPIARDAEDAALLWDGLTFDAQRPGATDALDAVREALAAGDAFEGLRVGFTTRSAFDNNLHPVLSPEALAAFQRGRALIEGLGADTEEAAWILPDDIAATFRKVWTAGLAEGTLSEEQLGRLGALARDFREEALARPEDVQRAAGARMQEIGQTLREGWGEYDVVLTPALAQTPRPIGWYTSRDPQTDYDLQCLYTPFTSMVNVAGLPAIVVPVFWTSDGFSMGVQLIGRAGSEVQLLQLAALLQRAAG</sequence>
<dbReference type="PANTHER" id="PTHR11895:SF7">
    <property type="entry name" value="GLUTAMYL-TRNA(GLN) AMIDOTRANSFERASE SUBUNIT A, MITOCHONDRIAL"/>
    <property type="match status" value="1"/>
</dbReference>
<dbReference type="EMBL" id="QQXK01000013">
    <property type="protein sequence ID" value="RII42288.1"/>
    <property type="molecule type" value="Genomic_DNA"/>
</dbReference>
<dbReference type="InterPro" id="IPR036928">
    <property type="entry name" value="AS_sf"/>
</dbReference>
<evidence type="ECO:0000256" key="2">
    <source>
        <dbReference type="SAM" id="MobiDB-lite"/>
    </source>
</evidence>
<dbReference type="GO" id="GO:0003824">
    <property type="term" value="F:catalytic activity"/>
    <property type="evidence" value="ECO:0007669"/>
    <property type="project" value="InterPro"/>
</dbReference>
<gene>
    <name evidence="4" type="ORF">DWB68_07780</name>
</gene>
<dbReference type="InterPro" id="IPR023631">
    <property type="entry name" value="Amidase_dom"/>
</dbReference>
<evidence type="ECO:0000313" key="5">
    <source>
        <dbReference type="Proteomes" id="UP000265419"/>
    </source>
</evidence>
<evidence type="ECO:0000259" key="3">
    <source>
        <dbReference type="Pfam" id="PF01425"/>
    </source>
</evidence>
<evidence type="ECO:0000256" key="1">
    <source>
        <dbReference type="ARBA" id="ARBA00009199"/>
    </source>
</evidence>
<comment type="caution">
    <text evidence="4">The sequence shown here is derived from an EMBL/GenBank/DDBJ whole genome shotgun (WGS) entry which is preliminary data.</text>
</comment>
<dbReference type="Pfam" id="PF01425">
    <property type="entry name" value="Amidase"/>
    <property type="match status" value="1"/>
</dbReference>
<dbReference type="RefSeq" id="WP_119424580.1">
    <property type="nucleotide sequence ID" value="NZ_QQXK01000013.1"/>
</dbReference>
<dbReference type="InterPro" id="IPR000120">
    <property type="entry name" value="Amidase"/>
</dbReference>
<evidence type="ECO:0000313" key="4">
    <source>
        <dbReference type="EMBL" id="RII42288.1"/>
    </source>
</evidence>
<accession>A0A399J9S7</accession>
<proteinExistence type="inferred from homology"/>
<dbReference type="PROSITE" id="PS00571">
    <property type="entry name" value="AMIDASES"/>
    <property type="match status" value="1"/>
</dbReference>
<feature type="compositionally biased region" description="Low complexity" evidence="2">
    <location>
        <begin position="165"/>
        <end position="175"/>
    </location>
</feature>
<name>A0A399J9S7_9MICC</name>
<feature type="domain" description="Amidase" evidence="3">
    <location>
        <begin position="39"/>
        <end position="479"/>
    </location>
</feature>
<comment type="similarity">
    <text evidence="1">Belongs to the amidase family.</text>
</comment>
<feature type="region of interest" description="Disordered" evidence="2">
    <location>
        <begin position="154"/>
        <end position="175"/>
    </location>
</feature>
<dbReference type="Gene3D" id="3.90.1300.10">
    <property type="entry name" value="Amidase signature (AS) domain"/>
    <property type="match status" value="1"/>
</dbReference>
<keyword evidence="5" id="KW-1185">Reference proteome</keyword>
<reference evidence="4 5" key="1">
    <citation type="submission" date="2018-07" db="EMBL/GenBank/DDBJ databases">
        <title>Arthrobacter sp. nov., isolated from raw cow's milk with high bacterial count.</title>
        <authorList>
            <person name="Hahne J."/>
            <person name="Isele D."/>
            <person name="Lipski A."/>
        </authorList>
    </citation>
    <scope>NUCLEOTIDE SEQUENCE [LARGE SCALE GENOMIC DNA]</scope>
    <source>
        <strain evidence="4 5">JZ R-35</strain>
    </source>
</reference>
<dbReference type="Proteomes" id="UP000265419">
    <property type="component" value="Unassembled WGS sequence"/>
</dbReference>
<dbReference type="AlphaFoldDB" id="A0A399J9S7"/>
<organism evidence="4 5">
    <name type="scientific">Galactobacter valiniphilus</name>
    <dbReference type="NCBI Taxonomy" id="2676122"/>
    <lineage>
        <taxon>Bacteria</taxon>
        <taxon>Bacillati</taxon>
        <taxon>Actinomycetota</taxon>
        <taxon>Actinomycetes</taxon>
        <taxon>Micrococcales</taxon>
        <taxon>Micrococcaceae</taxon>
        <taxon>Galactobacter</taxon>
    </lineage>
</organism>
<dbReference type="PANTHER" id="PTHR11895">
    <property type="entry name" value="TRANSAMIDASE"/>
    <property type="match status" value="1"/>
</dbReference>
<dbReference type="SUPFAM" id="SSF75304">
    <property type="entry name" value="Amidase signature (AS) enzymes"/>
    <property type="match status" value="1"/>
</dbReference>